<dbReference type="PANTHER" id="PTHR43037:SF1">
    <property type="entry name" value="BLL1128 PROTEIN"/>
    <property type="match status" value="1"/>
</dbReference>
<dbReference type="InterPro" id="IPR029058">
    <property type="entry name" value="AB_hydrolase_fold"/>
</dbReference>
<dbReference type="AlphaFoldDB" id="A0A4R4ADG2"/>
<accession>A0A4R4ADG2</accession>
<gene>
    <name evidence="3" type="ORF">EDC29_103321</name>
</gene>
<evidence type="ECO:0000313" key="3">
    <source>
        <dbReference type="EMBL" id="TCW37123.1"/>
    </source>
</evidence>
<protein>
    <submittedName>
        <fullName evidence="3">Poly(Hydroxyalkanoate) depolymerase family esterase</fullName>
    </submittedName>
</protein>
<reference evidence="3 4" key="1">
    <citation type="submission" date="2019-03" db="EMBL/GenBank/DDBJ databases">
        <title>Genomic Encyclopedia of Type Strains, Phase IV (KMG-IV): sequencing the most valuable type-strain genomes for metagenomic binning, comparative biology and taxonomic classification.</title>
        <authorList>
            <person name="Goeker M."/>
        </authorList>
    </citation>
    <scope>NUCLEOTIDE SEQUENCE [LARGE SCALE GENOMIC DNA]</scope>
    <source>
        <strain evidence="3 4">DSM 203</strain>
    </source>
</reference>
<evidence type="ECO:0000256" key="2">
    <source>
        <dbReference type="ARBA" id="ARBA00022801"/>
    </source>
</evidence>
<dbReference type="RefSeq" id="WP_123140060.1">
    <property type="nucleotide sequence ID" value="NZ_NRRH01000017.1"/>
</dbReference>
<dbReference type="Gene3D" id="3.40.50.1820">
    <property type="entry name" value="alpha/beta hydrolase"/>
    <property type="match status" value="1"/>
</dbReference>
<dbReference type="EMBL" id="SMDC01000003">
    <property type="protein sequence ID" value="TCW37123.1"/>
    <property type="molecule type" value="Genomic_DNA"/>
</dbReference>
<dbReference type="GO" id="GO:0005576">
    <property type="term" value="C:extracellular region"/>
    <property type="evidence" value="ECO:0007669"/>
    <property type="project" value="InterPro"/>
</dbReference>
<dbReference type="Pfam" id="PF10503">
    <property type="entry name" value="Esterase_PHB"/>
    <property type="match status" value="1"/>
</dbReference>
<sequence length="339" mass="35422">MADFFKSAMQEAARLTQAGRVAEATALVQRAMGLSGAADGDAAVIEGECRRVDPAAASGGEIAHGRWIEDSFANTAGVRRYRLYLPERADGLVVMLHGCGQGPEDFATATRMHLCAAAQGLATLYPAQSSEANGASCWNWYEPADQGRDRGECAILAGMTEAVMMAHGLDDRRIYIAGLSAGGAMAATLAAAYPERYVALGVHSGLPAGCAHDLISAMTVMRQGASPPAHGPLPACPTIVFHGDRDTRVNPSNALALIAQARAGAMQGAVEIERGCAPAGLAFSRTCYPQVAGRAEAELWLVHGAGHGWSGGAAEASYTEPRGPDASSEMLRFFLRHAR</sequence>
<dbReference type="PANTHER" id="PTHR43037">
    <property type="entry name" value="UNNAMED PRODUCT-RELATED"/>
    <property type="match status" value="1"/>
</dbReference>
<dbReference type="InterPro" id="IPR010126">
    <property type="entry name" value="Esterase_phb"/>
</dbReference>
<dbReference type="SUPFAM" id="SSF53474">
    <property type="entry name" value="alpha/beta-Hydrolases"/>
    <property type="match status" value="2"/>
</dbReference>
<dbReference type="GO" id="GO:0016787">
    <property type="term" value="F:hydrolase activity"/>
    <property type="evidence" value="ECO:0007669"/>
    <property type="project" value="UniProtKB-KW"/>
</dbReference>
<comment type="caution">
    <text evidence="3">The sequence shown here is derived from an EMBL/GenBank/DDBJ whole genome shotgun (WGS) entry which is preliminary data.</text>
</comment>
<keyword evidence="2" id="KW-0378">Hydrolase</keyword>
<name>A0A4R4ADG2_MARGR</name>
<evidence type="ECO:0000313" key="4">
    <source>
        <dbReference type="Proteomes" id="UP000295247"/>
    </source>
</evidence>
<keyword evidence="1" id="KW-0732">Signal</keyword>
<organism evidence="3 4">
    <name type="scientific">Marichromatium gracile</name>
    <name type="common">Chromatium gracile</name>
    <dbReference type="NCBI Taxonomy" id="1048"/>
    <lineage>
        <taxon>Bacteria</taxon>
        <taxon>Pseudomonadati</taxon>
        <taxon>Pseudomonadota</taxon>
        <taxon>Gammaproteobacteria</taxon>
        <taxon>Chromatiales</taxon>
        <taxon>Chromatiaceae</taxon>
        <taxon>Marichromatium</taxon>
    </lineage>
</organism>
<dbReference type="NCBIfam" id="TIGR01840">
    <property type="entry name" value="esterase_phb"/>
    <property type="match status" value="1"/>
</dbReference>
<evidence type="ECO:0000256" key="1">
    <source>
        <dbReference type="ARBA" id="ARBA00022729"/>
    </source>
</evidence>
<dbReference type="Proteomes" id="UP000295247">
    <property type="component" value="Unassembled WGS sequence"/>
</dbReference>
<proteinExistence type="predicted"/>
<dbReference type="InterPro" id="IPR050955">
    <property type="entry name" value="Plant_Biomass_Hydrol_Est"/>
</dbReference>